<reference evidence="2" key="1">
    <citation type="submission" date="2016-02" db="EMBL/GenBank/DDBJ databases">
        <authorList>
            <person name="Rodrigo-Torres Lidia"/>
            <person name="Arahal R.David."/>
        </authorList>
    </citation>
    <scope>NUCLEOTIDE SEQUENCE [LARGE SCALE GENOMIC DNA]</scope>
    <source>
        <strain evidence="2">CECT 8713</strain>
    </source>
</reference>
<dbReference type="RefSeq" id="WP_062704840.1">
    <property type="nucleotide sequence ID" value="NZ_CAWRCI010000001.1"/>
</dbReference>
<dbReference type="AlphaFoldDB" id="A0A128ETL1"/>
<name>A0A128ETL1_9GAMM</name>
<dbReference type="Pfam" id="PF14099">
    <property type="entry name" value="Polysacc_lyase"/>
    <property type="match status" value="1"/>
</dbReference>
<gene>
    <name evidence="1" type="ORF">GMA8713_00188</name>
</gene>
<protein>
    <recommendedName>
        <fullName evidence="3">Polysaccharide lyase</fullName>
    </recommendedName>
</protein>
<accession>A0A128ETL1</accession>
<dbReference type="Proteomes" id="UP000073601">
    <property type="component" value="Unassembled WGS sequence"/>
</dbReference>
<sequence>MKRCHSAPKIISSLILLSLSTKSLSNQKSEQLDSIAKSLSAVELIEYFEVESYYGKTIFSETEKLKFSISGSQEKINNGRRSELAIDFPFKLEDEVIYRYELFIPSDYESDIQGRWSLITQWHDQPNPNKGETWSNFPGRSPLVALYEKVDKGETNFTIVYGGQVISIPINLGTWNQITYHFRWSNSNSGFLNLKVNNSTFTFNGPNMHNDYQHYLKIGPYRHPDISTDNHIYFRNLKITKRI</sequence>
<organism evidence="1 2">
    <name type="scientific">Grimontia marina</name>
    <dbReference type="NCBI Taxonomy" id="646534"/>
    <lineage>
        <taxon>Bacteria</taxon>
        <taxon>Pseudomonadati</taxon>
        <taxon>Pseudomonadota</taxon>
        <taxon>Gammaproteobacteria</taxon>
        <taxon>Vibrionales</taxon>
        <taxon>Vibrionaceae</taxon>
        <taxon>Grimontia</taxon>
    </lineage>
</organism>
<evidence type="ECO:0000313" key="1">
    <source>
        <dbReference type="EMBL" id="CZF77474.1"/>
    </source>
</evidence>
<evidence type="ECO:0008006" key="3">
    <source>
        <dbReference type="Google" id="ProtNLM"/>
    </source>
</evidence>
<dbReference type="InterPro" id="IPR025975">
    <property type="entry name" value="Polysacc_lyase"/>
</dbReference>
<dbReference type="EMBL" id="FIZY01000001">
    <property type="protein sequence ID" value="CZF77474.1"/>
    <property type="molecule type" value="Genomic_DNA"/>
</dbReference>
<keyword evidence="2" id="KW-1185">Reference proteome</keyword>
<evidence type="ECO:0000313" key="2">
    <source>
        <dbReference type="Proteomes" id="UP000073601"/>
    </source>
</evidence>
<dbReference type="Gene3D" id="2.60.120.200">
    <property type="match status" value="1"/>
</dbReference>
<proteinExistence type="predicted"/>